<dbReference type="Proteomes" id="UP000053097">
    <property type="component" value="Unassembled WGS sequence"/>
</dbReference>
<reference evidence="1 2" key="1">
    <citation type="journal article" date="2014" name="Curr. Biol.">
        <title>The genome of the clonal raider ant Cerapachys biroi.</title>
        <authorList>
            <person name="Oxley P.R."/>
            <person name="Ji L."/>
            <person name="Fetter-Pruneda I."/>
            <person name="McKenzie S.K."/>
            <person name="Li C."/>
            <person name="Hu H."/>
            <person name="Zhang G."/>
            <person name="Kronauer D.J."/>
        </authorList>
    </citation>
    <scope>NUCLEOTIDE SEQUENCE [LARGE SCALE GENOMIC DNA]</scope>
</reference>
<accession>A0A026WIL2</accession>
<evidence type="ECO:0000313" key="2">
    <source>
        <dbReference type="Proteomes" id="UP000053097"/>
    </source>
</evidence>
<proteinExistence type="predicted"/>
<sequence length="100" mass="11099">FVQLLIVTYRQLQMSGNNSGFLVIACSISRQLQYFGSQIFHHSSQIHGSASTNALSVISFSQKSMDTSDRKLQSCTARSRLCLSLGFTSLSTTRHLCAYE</sequence>
<name>A0A026WIL2_OOCBI</name>
<evidence type="ECO:0000313" key="1">
    <source>
        <dbReference type="EMBL" id="EZA55496.1"/>
    </source>
</evidence>
<dbReference type="STRING" id="2015173.A0A026WIL2"/>
<protein>
    <submittedName>
        <fullName evidence="1">Uncharacterized protein</fullName>
    </submittedName>
</protein>
<feature type="non-terminal residue" evidence="1">
    <location>
        <position position="1"/>
    </location>
</feature>
<dbReference type="EMBL" id="KK107200">
    <property type="protein sequence ID" value="EZA55496.1"/>
    <property type="molecule type" value="Genomic_DNA"/>
</dbReference>
<gene>
    <name evidence="1" type="ORF">X777_04559</name>
</gene>
<organism evidence="1 2">
    <name type="scientific">Ooceraea biroi</name>
    <name type="common">Clonal raider ant</name>
    <name type="synonym">Cerapachys biroi</name>
    <dbReference type="NCBI Taxonomy" id="2015173"/>
    <lineage>
        <taxon>Eukaryota</taxon>
        <taxon>Metazoa</taxon>
        <taxon>Ecdysozoa</taxon>
        <taxon>Arthropoda</taxon>
        <taxon>Hexapoda</taxon>
        <taxon>Insecta</taxon>
        <taxon>Pterygota</taxon>
        <taxon>Neoptera</taxon>
        <taxon>Endopterygota</taxon>
        <taxon>Hymenoptera</taxon>
        <taxon>Apocrita</taxon>
        <taxon>Aculeata</taxon>
        <taxon>Formicoidea</taxon>
        <taxon>Formicidae</taxon>
        <taxon>Dorylinae</taxon>
        <taxon>Ooceraea</taxon>
    </lineage>
</organism>
<keyword evidence="2" id="KW-1185">Reference proteome</keyword>
<dbReference type="AlphaFoldDB" id="A0A026WIL2"/>